<dbReference type="AlphaFoldDB" id="A0A1H3HJP8"/>
<evidence type="ECO:0000313" key="2">
    <source>
        <dbReference type="Proteomes" id="UP000242415"/>
    </source>
</evidence>
<dbReference type="EMBL" id="FNPH01000001">
    <property type="protein sequence ID" value="SDY15014.1"/>
    <property type="molecule type" value="Genomic_DNA"/>
</dbReference>
<dbReference type="Pfam" id="PF24585">
    <property type="entry name" value="YunG"/>
    <property type="match status" value="1"/>
</dbReference>
<dbReference type="STRING" id="405436.SAMN05444365_101843"/>
<proteinExistence type="predicted"/>
<accession>A0A1H3HJP8</accession>
<organism evidence="1 2">
    <name type="scientific">Micromonospora pattaloongensis</name>
    <dbReference type="NCBI Taxonomy" id="405436"/>
    <lineage>
        <taxon>Bacteria</taxon>
        <taxon>Bacillati</taxon>
        <taxon>Actinomycetota</taxon>
        <taxon>Actinomycetes</taxon>
        <taxon>Micromonosporales</taxon>
        <taxon>Micromonosporaceae</taxon>
        <taxon>Micromonospora</taxon>
    </lineage>
</organism>
<dbReference type="InterPro" id="IPR056238">
    <property type="entry name" value="YunG-like"/>
</dbReference>
<name>A0A1H3HJP8_9ACTN</name>
<reference evidence="2" key="1">
    <citation type="submission" date="2016-10" db="EMBL/GenBank/DDBJ databases">
        <authorList>
            <person name="Varghese N."/>
            <person name="Submissions S."/>
        </authorList>
    </citation>
    <scope>NUCLEOTIDE SEQUENCE [LARGE SCALE GENOMIC DNA]</scope>
    <source>
        <strain evidence="2">DSM 45245</strain>
    </source>
</reference>
<evidence type="ECO:0000313" key="1">
    <source>
        <dbReference type="EMBL" id="SDY15014.1"/>
    </source>
</evidence>
<sequence length="127" mass="14042">MELEIVLRAAWSAATCDPVDLPDWHPGNPARGQCGVTALVLQDLLGGDLMLGQVHVDGEQIMWHWWNRLPGGLEVDLTREQFAPHEVVVGGEMLERPAGPPKRCREQYELLRARVLDALGTETPAAE</sequence>
<protein>
    <submittedName>
        <fullName evidence="1">Uncharacterized protein</fullName>
    </submittedName>
</protein>
<keyword evidence="2" id="KW-1185">Reference proteome</keyword>
<dbReference type="Proteomes" id="UP000242415">
    <property type="component" value="Unassembled WGS sequence"/>
</dbReference>
<gene>
    <name evidence="1" type="ORF">SAMN05444365_101843</name>
</gene>